<feature type="transmembrane region" description="Helical" evidence="5">
    <location>
        <begin position="127"/>
        <end position="148"/>
    </location>
</feature>
<keyword evidence="3 5" id="KW-1133">Transmembrane helix</keyword>
<comment type="subcellular location">
    <subcellularLocation>
        <location evidence="1">Membrane</location>
        <topology evidence="1">Multi-pass membrane protein</topology>
    </subcellularLocation>
</comment>
<evidence type="ECO:0000313" key="6">
    <source>
        <dbReference type="EMBL" id="KAF2270311.1"/>
    </source>
</evidence>
<organism evidence="6 7">
    <name type="scientific">Lojkania enalia</name>
    <dbReference type="NCBI Taxonomy" id="147567"/>
    <lineage>
        <taxon>Eukaryota</taxon>
        <taxon>Fungi</taxon>
        <taxon>Dikarya</taxon>
        <taxon>Ascomycota</taxon>
        <taxon>Pezizomycotina</taxon>
        <taxon>Dothideomycetes</taxon>
        <taxon>Pleosporomycetidae</taxon>
        <taxon>Pleosporales</taxon>
        <taxon>Pleosporales incertae sedis</taxon>
        <taxon>Lojkania</taxon>
    </lineage>
</organism>
<dbReference type="EMBL" id="ML986580">
    <property type="protein sequence ID" value="KAF2270311.1"/>
    <property type="molecule type" value="Genomic_DNA"/>
</dbReference>
<dbReference type="InterPro" id="IPR023352">
    <property type="entry name" value="MAPEG-like_dom_sf"/>
</dbReference>
<reference evidence="7" key="1">
    <citation type="journal article" date="2020" name="Stud. Mycol.">
        <title>101 Dothideomycetes genomes: A test case for predicting lifestyles and emergence of pathogens.</title>
        <authorList>
            <person name="Haridas S."/>
            <person name="Albert R."/>
            <person name="Binder M."/>
            <person name="Bloem J."/>
            <person name="LaButti K."/>
            <person name="Salamov A."/>
            <person name="Andreopoulos B."/>
            <person name="Baker S."/>
            <person name="Barry K."/>
            <person name="Bills G."/>
            <person name="Bluhm B."/>
            <person name="Cannon C."/>
            <person name="Castanera R."/>
            <person name="Culley D."/>
            <person name="Daum C."/>
            <person name="Ezra D."/>
            <person name="Gonzalez J."/>
            <person name="Henrissat B."/>
            <person name="Kuo A."/>
            <person name="Liang C."/>
            <person name="Lipzen A."/>
            <person name="Lutzoni F."/>
            <person name="Magnuson J."/>
            <person name="Mondo S."/>
            <person name="Nolan M."/>
            <person name="Ohm R."/>
            <person name="Pangilinan J."/>
            <person name="Park H.-J."/>
            <person name="Ramirez L."/>
            <person name="Alfaro M."/>
            <person name="Sun H."/>
            <person name="Tritt A."/>
            <person name="Yoshinaga Y."/>
            <person name="Zwiers L.-H."/>
            <person name="Turgeon B."/>
            <person name="Goodwin S."/>
            <person name="Spatafora J."/>
            <person name="Crous P."/>
            <person name="Grigoriev I."/>
        </authorList>
    </citation>
    <scope>NUCLEOTIDE SEQUENCE [LARGE SCALE GENOMIC DNA]</scope>
    <source>
        <strain evidence="7">CBS 304.66</strain>
    </source>
</reference>
<dbReference type="GO" id="GO:0016020">
    <property type="term" value="C:membrane"/>
    <property type="evidence" value="ECO:0007669"/>
    <property type="project" value="UniProtKB-SubCell"/>
</dbReference>
<keyword evidence="7" id="KW-1185">Reference proteome</keyword>
<dbReference type="GO" id="GO:0005783">
    <property type="term" value="C:endoplasmic reticulum"/>
    <property type="evidence" value="ECO:0007669"/>
    <property type="project" value="TreeGrafter"/>
</dbReference>
<accession>A0A9P4NBQ2</accession>
<dbReference type="Proteomes" id="UP000800093">
    <property type="component" value="Unassembled WGS sequence"/>
</dbReference>
<dbReference type="InterPro" id="IPR001129">
    <property type="entry name" value="Membr-assoc_MAPEG"/>
</dbReference>
<dbReference type="PANTHER" id="PTHR10250:SF26">
    <property type="entry name" value="GLUTATHIONE S-TRANSFERASE 3, MITOCHONDRIAL"/>
    <property type="match status" value="1"/>
</dbReference>
<evidence type="ECO:0000256" key="3">
    <source>
        <dbReference type="ARBA" id="ARBA00022989"/>
    </source>
</evidence>
<dbReference type="Gene3D" id="1.20.120.550">
    <property type="entry name" value="Membrane associated eicosanoid/glutathione metabolism-like domain"/>
    <property type="match status" value="1"/>
</dbReference>
<evidence type="ECO:0000256" key="2">
    <source>
        <dbReference type="ARBA" id="ARBA00022692"/>
    </source>
</evidence>
<comment type="caution">
    <text evidence="6">The sequence shown here is derived from an EMBL/GenBank/DDBJ whole genome shotgun (WGS) entry which is preliminary data.</text>
</comment>
<evidence type="ECO:0000256" key="4">
    <source>
        <dbReference type="ARBA" id="ARBA00023136"/>
    </source>
</evidence>
<feature type="transmembrane region" description="Helical" evidence="5">
    <location>
        <begin position="81"/>
        <end position="107"/>
    </location>
</feature>
<feature type="transmembrane region" description="Helical" evidence="5">
    <location>
        <begin position="12"/>
        <end position="32"/>
    </location>
</feature>
<proteinExistence type="predicted"/>
<dbReference type="GO" id="GO:0004364">
    <property type="term" value="F:glutathione transferase activity"/>
    <property type="evidence" value="ECO:0007669"/>
    <property type="project" value="TreeGrafter"/>
</dbReference>
<dbReference type="GO" id="GO:0004602">
    <property type="term" value="F:glutathione peroxidase activity"/>
    <property type="evidence" value="ECO:0007669"/>
    <property type="project" value="TreeGrafter"/>
</dbReference>
<keyword evidence="4 5" id="KW-0472">Membrane</keyword>
<dbReference type="OrthoDB" id="410651at2759"/>
<evidence type="ECO:0000256" key="5">
    <source>
        <dbReference type="SAM" id="Phobius"/>
    </source>
</evidence>
<sequence length="153" mass="16970">MVALELPSQYGYVLLSAVSTFFVGSWLGMRVVGFRKAAKISYPYEYASYEQIQTAPPARAQALHKFNCAQRGHQNFNENHVTALGAMLIAGLKYPIVAASLGAVWTINRVIYAWGYTTDKKDGKGRYYGIAWMLVQYILIGYAGKAAWDVAMA</sequence>
<evidence type="ECO:0000256" key="1">
    <source>
        <dbReference type="ARBA" id="ARBA00004141"/>
    </source>
</evidence>
<gene>
    <name evidence="6" type="ORF">CC78DRAFT_199050</name>
</gene>
<protein>
    <submittedName>
        <fullName evidence="6">Membrane-associated proteins in eicosanoid and glutathione metabolism</fullName>
    </submittedName>
</protein>
<keyword evidence="2 5" id="KW-0812">Transmembrane</keyword>
<dbReference type="PANTHER" id="PTHR10250">
    <property type="entry name" value="MICROSOMAL GLUTATHIONE S-TRANSFERASE"/>
    <property type="match status" value="1"/>
</dbReference>
<dbReference type="SUPFAM" id="SSF161084">
    <property type="entry name" value="MAPEG domain-like"/>
    <property type="match status" value="1"/>
</dbReference>
<dbReference type="GO" id="GO:0005635">
    <property type="term" value="C:nuclear envelope"/>
    <property type="evidence" value="ECO:0007669"/>
    <property type="project" value="TreeGrafter"/>
</dbReference>
<dbReference type="InterPro" id="IPR050997">
    <property type="entry name" value="MAPEG"/>
</dbReference>
<dbReference type="Pfam" id="PF01124">
    <property type="entry name" value="MAPEG"/>
    <property type="match status" value="1"/>
</dbReference>
<evidence type="ECO:0000313" key="7">
    <source>
        <dbReference type="Proteomes" id="UP000800093"/>
    </source>
</evidence>
<dbReference type="AlphaFoldDB" id="A0A9P4NBQ2"/>
<name>A0A9P4NBQ2_9PLEO</name>